<feature type="domain" description="M23ase beta-sheet core" evidence="8">
    <location>
        <begin position="259"/>
        <end position="334"/>
    </location>
</feature>
<keyword evidence="4" id="KW-0378">Hydrolase</keyword>
<keyword evidence="2" id="KW-0645">Protease</keyword>
<dbReference type="InterPro" id="IPR050570">
    <property type="entry name" value="Cell_wall_metabolism_enzyme"/>
</dbReference>
<dbReference type="Pfam" id="PF01551">
    <property type="entry name" value="Peptidase_M23"/>
    <property type="match status" value="1"/>
</dbReference>
<keyword evidence="5" id="KW-0862">Zinc</keyword>
<dbReference type="GO" id="GO:0004222">
    <property type="term" value="F:metalloendopeptidase activity"/>
    <property type="evidence" value="ECO:0007669"/>
    <property type="project" value="TreeGrafter"/>
</dbReference>
<dbReference type="Proteomes" id="UP000196640">
    <property type="component" value="Unassembled WGS sequence"/>
</dbReference>
<keyword evidence="3" id="KW-0479">Metal-binding</keyword>
<keyword evidence="12" id="KW-1185">Reference proteome</keyword>
<evidence type="ECO:0000313" key="11">
    <source>
        <dbReference type="Proteomes" id="UP000196640"/>
    </source>
</evidence>
<evidence type="ECO:0000256" key="6">
    <source>
        <dbReference type="ARBA" id="ARBA00023049"/>
    </source>
</evidence>
<accession>A0A212AW66</accession>
<gene>
    <name evidence="10" type="ORF">CDV52_04860</name>
    <name evidence="9" type="ORF">CDV53_05150</name>
</gene>
<feature type="signal peptide" evidence="7">
    <location>
        <begin position="1"/>
        <end position="20"/>
    </location>
</feature>
<name>A0A212AW66_9RHOB</name>
<reference evidence="11 12" key="1">
    <citation type="submission" date="2016-11" db="EMBL/GenBank/DDBJ databases">
        <title>Comparison of Traditional DNA-DNA Hybridization with In Silico Genomic Analysis.</title>
        <authorList>
            <person name="Nicholson A.C."/>
            <person name="Sammons S."/>
            <person name="Humrighouse B.W."/>
            <person name="Graziano J."/>
            <person name="Lasker B."/>
            <person name="Whitney A.M."/>
            <person name="Mcquiston J.R."/>
        </authorList>
    </citation>
    <scope>NUCLEOTIDE SEQUENCE [LARGE SCALE GENOMIC DNA]</scope>
    <source>
        <strain evidence="9 12">H1892</strain>
        <strain evidence="10 11">H2381</strain>
    </source>
</reference>
<dbReference type="AlphaFoldDB" id="A0A212AW66"/>
<evidence type="ECO:0000313" key="9">
    <source>
        <dbReference type="EMBL" id="OWJ77732.1"/>
    </source>
</evidence>
<evidence type="ECO:0000313" key="12">
    <source>
        <dbReference type="Proteomes" id="UP000214673"/>
    </source>
</evidence>
<organism evidence="10 11">
    <name type="scientific">Haematobacter missouriensis</name>
    <dbReference type="NCBI Taxonomy" id="366616"/>
    <lineage>
        <taxon>Bacteria</taxon>
        <taxon>Pseudomonadati</taxon>
        <taxon>Pseudomonadota</taxon>
        <taxon>Alphaproteobacteria</taxon>
        <taxon>Rhodobacterales</taxon>
        <taxon>Paracoccaceae</taxon>
        <taxon>Haematobacter</taxon>
    </lineage>
</organism>
<evidence type="ECO:0000256" key="3">
    <source>
        <dbReference type="ARBA" id="ARBA00022723"/>
    </source>
</evidence>
<dbReference type="PANTHER" id="PTHR21666">
    <property type="entry name" value="PEPTIDASE-RELATED"/>
    <property type="match status" value="1"/>
</dbReference>
<keyword evidence="7" id="KW-0732">Signal</keyword>
<dbReference type="PANTHER" id="PTHR21666:SF288">
    <property type="entry name" value="CELL DIVISION PROTEIN YTFB"/>
    <property type="match status" value="1"/>
</dbReference>
<dbReference type="GO" id="GO:0046872">
    <property type="term" value="F:metal ion binding"/>
    <property type="evidence" value="ECO:0007669"/>
    <property type="project" value="UniProtKB-KW"/>
</dbReference>
<evidence type="ECO:0000256" key="1">
    <source>
        <dbReference type="ARBA" id="ARBA00001947"/>
    </source>
</evidence>
<feature type="chain" id="PRO_5030038574" evidence="7">
    <location>
        <begin position="21"/>
        <end position="397"/>
    </location>
</feature>
<dbReference type="EMBL" id="NIPV01000016">
    <property type="protein sequence ID" value="OWJ77732.1"/>
    <property type="molecule type" value="Genomic_DNA"/>
</dbReference>
<evidence type="ECO:0000256" key="4">
    <source>
        <dbReference type="ARBA" id="ARBA00022801"/>
    </source>
</evidence>
<dbReference type="EMBL" id="NIPX01000003">
    <property type="protein sequence ID" value="OWJ85719.1"/>
    <property type="molecule type" value="Genomic_DNA"/>
</dbReference>
<dbReference type="GO" id="GO:0006508">
    <property type="term" value="P:proteolysis"/>
    <property type="evidence" value="ECO:0007669"/>
    <property type="project" value="UniProtKB-KW"/>
</dbReference>
<dbReference type="InterPro" id="IPR016047">
    <property type="entry name" value="M23ase_b-sheet_dom"/>
</dbReference>
<dbReference type="STRING" id="366616.CG51_10095"/>
<protein>
    <submittedName>
        <fullName evidence="10">Peptidase M23</fullName>
    </submittedName>
</protein>
<dbReference type="CDD" id="cd12797">
    <property type="entry name" value="M23_peptidase"/>
    <property type="match status" value="1"/>
</dbReference>
<comment type="caution">
    <text evidence="10">The sequence shown here is derived from an EMBL/GenBank/DDBJ whole genome shotgun (WGS) entry which is preliminary data.</text>
</comment>
<dbReference type="RefSeq" id="WP_035742103.1">
    <property type="nucleotide sequence ID" value="NZ_CALUEG010000009.1"/>
</dbReference>
<evidence type="ECO:0000313" key="10">
    <source>
        <dbReference type="EMBL" id="OWJ85719.1"/>
    </source>
</evidence>
<evidence type="ECO:0000256" key="7">
    <source>
        <dbReference type="SAM" id="SignalP"/>
    </source>
</evidence>
<dbReference type="Proteomes" id="UP000214673">
    <property type="component" value="Unassembled WGS sequence"/>
</dbReference>
<dbReference type="SUPFAM" id="SSF51261">
    <property type="entry name" value="Duplicated hybrid motif"/>
    <property type="match status" value="1"/>
</dbReference>
<dbReference type="Gene3D" id="2.70.70.10">
    <property type="entry name" value="Glucose Permease (Domain IIA)"/>
    <property type="match status" value="1"/>
</dbReference>
<evidence type="ECO:0000256" key="2">
    <source>
        <dbReference type="ARBA" id="ARBA00022670"/>
    </source>
</evidence>
<keyword evidence="6" id="KW-0482">Metalloprotease</keyword>
<dbReference type="OrthoDB" id="9809144at2"/>
<evidence type="ECO:0000256" key="5">
    <source>
        <dbReference type="ARBA" id="ARBA00022833"/>
    </source>
</evidence>
<comment type="cofactor">
    <cofactor evidence="1">
        <name>Zn(2+)</name>
        <dbReference type="ChEBI" id="CHEBI:29105"/>
    </cofactor>
</comment>
<dbReference type="InterPro" id="IPR011055">
    <property type="entry name" value="Dup_hybrid_motif"/>
</dbReference>
<sequence length="397" mass="41318">MRRIALPVLLALGLAAPLRAQDDPADAARSAAASLAAAIDSLDTATGAQDRVAALTLTIRAYEDGLAAAREALRRVTHRDAEIRADLNGKRERVSRLVGVMTGMSRDPAPVRVLHPSGPLGAAQAAMILGDIAPALEAETHTLRQELAELGELRALQQQVTEMLEKGLGAAQTARTDLAQAISDRRDLPQRFTEDPAVLRALIESHDTLDSFAEAVAGGEKVTPGEGPFGSVKGDLMLPVAGELLRGYREADAAGVSRPGMIVAAPPRALVVTPASATIRYIGPLDGYGNVVILEPAAGYLMVLAGLGETYGRIGQVVPAGSPVGLMGGEDTRTAELSADIAGRARNVAGAQNVVNDAPPDAQAAGAMASETLYIEVRQGGSPVDPAEWFAETRMFP</sequence>
<proteinExistence type="predicted"/>
<evidence type="ECO:0000259" key="8">
    <source>
        <dbReference type="Pfam" id="PF01551"/>
    </source>
</evidence>